<reference evidence="1 2" key="1">
    <citation type="journal article" date="2015" name="Nature">
        <title>rRNA introns, odd ribosomes, and small enigmatic genomes across a large radiation of phyla.</title>
        <authorList>
            <person name="Brown C.T."/>
            <person name="Hug L.A."/>
            <person name="Thomas B.C."/>
            <person name="Sharon I."/>
            <person name="Castelle C.J."/>
            <person name="Singh A."/>
            <person name="Wilkins M.J."/>
            <person name="Williams K.H."/>
            <person name="Banfield J.F."/>
        </authorList>
    </citation>
    <scope>NUCLEOTIDE SEQUENCE [LARGE SCALE GENOMIC DNA]</scope>
</reference>
<gene>
    <name evidence="1" type="ORF">UV59_C0024G0005</name>
</gene>
<organism evidence="1 2">
    <name type="scientific">Candidatus Gottesmanbacteria bacterium GW2011_GWA1_43_11</name>
    <dbReference type="NCBI Taxonomy" id="1618436"/>
    <lineage>
        <taxon>Bacteria</taxon>
        <taxon>Candidatus Gottesmaniibacteriota</taxon>
    </lineage>
</organism>
<protein>
    <submittedName>
        <fullName evidence="1">Uncharacterized protein</fullName>
    </submittedName>
</protein>
<accession>A0A0G1CFF9</accession>
<comment type="caution">
    <text evidence="1">The sequence shown here is derived from an EMBL/GenBank/DDBJ whole genome shotgun (WGS) entry which is preliminary data.</text>
</comment>
<evidence type="ECO:0000313" key="2">
    <source>
        <dbReference type="Proteomes" id="UP000034543"/>
    </source>
</evidence>
<dbReference type="AlphaFoldDB" id="A0A0G1CFF9"/>
<dbReference type="SUPFAM" id="SSF55021">
    <property type="entry name" value="ACT-like"/>
    <property type="match status" value="1"/>
</dbReference>
<dbReference type="STRING" id="1618436.UV59_C0024G0005"/>
<evidence type="ECO:0000313" key="1">
    <source>
        <dbReference type="EMBL" id="KKS84209.1"/>
    </source>
</evidence>
<proteinExistence type="predicted"/>
<dbReference type="InterPro" id="IPR045865">
    <property type="entry name" value="ACT-like_dom_sf"/>
</dbReference>
<sequence>MDNLSYLLRSAGNRFRIPKGGFYLKPRSTYTIMYFQDRGEFFITPFPFVDWRDLWRIKCVGKDHPGLVNAIVDVLQAFQLNILAQSGKVLGKFHYSEFIVSARAYESEVDGGLNERGDDLHKSLRLVEMYLLAEFLDELRFSQVQRGPHGPRYEPDLRIERMRRHYDLFQEHEKRLKATLYMDDLLLKPEEDNEKNVWITLPDYWYEELIEGTGYEQGDDQQLWYIVGASERDQIVDLHVPHKNSQHFKIRIKHQDRIGAIYAFTEVLKTEFNLVYSSTVKLTRVRNRFEFICEPLDPSEKEPVKKIQQAMNDEKVESYRPTTELLTDNKWVPLSSYLDSVEGRRSSAS</sequence>
<dbReference type="EMBL" id="LCFB01000024">
    <property type="protein sequence ID" value="KKS84209.1"/>
    <property type="molecule type" value="Genomic_DNA"/>
</dbReference>
<dbReference type="Proteomes" id="UP000034543">
    <property type="component" value="Unassembled WGS sequence"/>
</dbReference>
<name>A0A0G1CFF9_9BACT</name>
<dbReference type="Gene3D" id="3.30.70.260">
    <property type="match status" value="1"/>
</dbReference>